<evidence type="ECO:0000256" key="1">
    <source>
        <dbReference type="SAM" id="MobiDB-lite"/>
    </source>
</evidence>
<accession>W9NA12</accession>
<dbReference type="AlphaFoldDB" id="W9NA12"/>
<dbReference type="HOGENOM" id="CLU_1008448_0_0_1"/>
<dbReference type="Proteomes" id="UP000030751">
    <property type="component" value="Unassembled WGS sequence"/>
</dbReference>
<feature type="compositionally biased region" description="Polar residues" evidence="1">
    <location>
        <begin position="1"/>
        <end position="42"/>
    </location>
</feature>
<name>W9NA12_FUSOX</name>
<dbReference type="PANTHER" id="PTHR37540:SF5">
    <property type="entry name" value="TRANSCRIPTION FACTOR DOMAIN-CONTAINING PROTEIN"/>
    <property type="match status" value="1"/>
</dbReference>
<dbReference type="PANTHER" id="PTHR37540">
    <property type="entry name" value="TRANSCRIPTION FACTOR (ACR-2), PUTATIVE-RELATED-RELATED"/>
    <property type="match status" value="1"/>
</dbReference>
<protein>
    <submittedName>
        <fullName evidence="2">Uncharacterized protein</fullName>
    </submittedName>
</protein>
<proteinExistence type="predicted"/>
<reference evidence="2" key="1">
    <citation type="submission" date="2011-10" db="EMBL/GenBank/DDBJ databases">
        <title>The Genome Sequence of Fusarium oxysporum HDV247.</title>
        <authorList>
            <consortium name="The Broad Institute Genome Sequencing Platform"/>
            <person name="Ma L.-J."/>
            <person name="Gale L.R."/>
            <person name="Schwartz D.C."/>
            <person name="Zhou S."/>
            <person name="Corby-Kistler H."/>
            <person name="Young S.K."/>
            <person name="Zeng Q."/>
            <person name="Gargeya S."/>
            <person name="Fitzgerald M."/>
            <person name="Haas B."/>
            <person name="Abouelleil A."/>
            <person name="Alvarado L."/>
            <person name="Arachchi H.M."/>
            <person name="Berlin A."/>
            <person name="Brown A."/>
            <person name="Chapman S.B."/>
            <person name="Chen Z."/>
            <person name="Dunbar C."/>
            <person name="Freedman E."/>
            <person name="Gearin G."/>
            <person name="Goldberg J."/>
            <person name="Griggs A."/>
            <person name="Gujja S."/>
            <person name="Heiman D."/>
            <person name="Howarth C."/>
            <person name="Larson L."/>
            <person name="Lui A."/>
            <person name="MacDonald P.J.P."/>
            <person name="Montmayeur A."/>
            <person name="Murphy C."/>
            <person name="Neiman D."/>
            <person name="Pearson M."/>
            <person name="Priest M."/>
            <person name="Roberts A."/>
            <person name="Saif S."/>
            <person name="Shea T."/>
            <person name="Shenoy N."/>
            <person name="Sisk P."/>
            <person name="Stolte C."/>
            <person name="Sykes S."/>
            <person name="Wortman J."/>
            <person name="Nusbaum C."/>
            <person name="Birren B."/>
        </authorList>
    </citation>
    <scope>NUCLEOTIDE SEQUENCE [LARGE SCALE GENOMIC DNA]</scope>
    <source>
        <strain evidence="2">HDV247</strain>
    </source>
</reference>
<dbReference type="OrthoDB" id="4158087at2759"/>
<reference evidence="2" key="2">
    <citation type="submission" date="2012-05" db="EMBL/GenBank/DDBJ databases">
        <title>Annotation of the Genome Sequence of Fusarium oxysporum HDV247.</title>
        <authorList>
            <consortium name="The Broad Institute Genomics Platform"/>
            <person name="Ma L.-J."/>
            <person name="Corby-Kistler H."/>
            <person name="Broz K."/>
            <person name="Gale L.R."/>
            <person name="Jonkers W."/>
            <person name="O'Donnell K."/>
            <person name="Ploetz R."/>
            <person name="Steinberg C."/>
            <person name="Schwartz D.C."/>
            <person name="VanEtten H."/>
            <person name="Zhou S."/>
            <person name="Young S.K."/>
            <person name="Zeng Q."/>
            <person name="Gargeya S."/>
            <person name="Fitzgerald M."/>
            <person name="Abouelleil A."/>
            <person name="Alvarado L."/>
            <person name="Chapman S.B."/>
            <person name="Gainer-Dewar J."/>
            <person name="Goldberg J."/>
            <person name="Griggs A."/>
            <person name="Gujja S."/>
            <person name="Hansen M."/>
            <person name="Howarth C."/>
            <person name="Imamovic A."/>
            <person name="Ireland A."/>
            <person name="Larimer J."/>
            <person name="McCowan C."/>
            <person name="Murphy C."/>
            <person name="Pearson M."/>
            <person name="Poon T.W."/>
            <person name="Priest M."/>
            <person name="Roberts A."/>
            <person name="Saif S."/>
            <person name="Shea T."/>
            <person name="Sykes S."/>
            <person name="Wortman J."/>
            <person name="Nusbaum C."/>
            <person name="Birren B."/>
        </authorList>
    </citation>
    <scope>NUCLEOTIDE SEQUENCE</scope>
    <source>
        <strain evidence="2">HDV247</strain>
    </source>
</reference>
<feature type="region of interest" description="Disordered" evidence="1">
    <location>
        <begin position="1"/>
        <end position="44"/>
    </location>
</feature>
<sequence length="276" mass="30277">MSDTGSALGNQTQINRSTINQPSVQISPDSSETASTTGNNDSRPLEFVAFTSSTGNSHPTKNADALRIIRSQAMRSYVWKENHPSATTEASTQANRGLGRQSNYMRRFRLNAKSSTVSKALSSRLQHQILYGSQVQLGKRFNPFDATLLNLGPRSERLIFYYHQAYSMNMVALDFKDDCLSNAIADPALLHAVLYIVASDYDLKQGEPESALSKYHGGEAVRLINKHLDGVLTDTIVAAIAIMATREVCLVTVPIQSGVHDFAKAHICRILMADSN</sequence>
<organism evidence="2">
    <name type="scientific">Fusarium oxysporum f. sp. pisi HDV247</name>
    <dbReference type="NCBI Taxonomy" id="1080344"/>
    <lineage>
        <taxon>Eukaryota</taxon>
        <taxon>Fungi</taxon>
        <taxon>Dikarya</taxon>
        <taxon>Ascomycota</taxon>
        <taxon>Pezizomycotina</taxon>
        <taxon>Sordariomycetes</taxon>
        <taxon>Hypocreomycetidae</taxon>
        <taxon>Hypocreales</taxon>
        <taxon>Nectriaceae</taxon>
        <taxon>Fusarium</taxon>
        <taxon>Fusarium oxysporum species complex</taxon>
    </lineage>
</organism>
<dbReference type="EMBL" id="JH651110">
    <property type="protein sequence ID" value="EXA29469.1"/>
    <property type="molecule type" value="Genomic_DNA"/>
</dbReference>
<gene>
    <name evidence="2" type="ORF">FOVG_19048</name>
</gene>
<evidence type="ECO:0000313" key="2">
    <source>
        <dbReference type="EMBL" id="EXA29469.1"/>
    </source>
</evidence>